<gene>
    <name evidence="2" type="ORF">Prum_011950</name>
</gene>
<sequence>MVASLRSRWLGQQMRDLRDDRGLTLRYVAVQVGFEYADVKAFEHGERVLHHAQVTALLDAYGVYEQRVRDRLLSLARDAFRLSRWEDDFYAPDLDVSMLDNLWLESIAERVSCYGATLVPDLLRVSGYVEAVVHRDFGPAVVEEQVRWWVRAIRDRQERFDGEPAGLRVVVTESVLHRPVGGNGDAARLQLAHLGKAADRGQMRVLPSRAAYVSGMDASFTVFGLPQPYPRTVASTSHVHDAAVHEGQAAQSYASVFDKLWAAALPASESAALITELM</sequence>
<dbReference type="SUPFAM" id="SSF47413">
    <property type="entry name" value="lambda repressor-like DNA-binding domains"/>
    <property type="match status" value="1"/>
</dbReference>
<reference evidence="2 3" key="2">
    <citation type="submission" date="2020-03" db="EMBL/GenBank/DDBJ databases">
        <authorList>
            <person name="Ichikawa N."/>
            <person name="Kimura A."/>
            <person name="Kitahashi Y."/>
            <person name="Uohara A."/>
        </authorList>
    </citation>
    <scope>NUCLEOTIDE SEQUENCE [LARGE SCALE GENOMIC DNA]</scope>
    <source>
        <strain evidence="2 3">NBRC 108638</strain>
    </source>
</reference>
<protein>
    <submittedName>
        <fullName evidence="2">Transcriptional regulator</fullName>
    </submittedName>
</protein>
<organism evidence="2 3">
    <name type="scientific">Phytohabitans rumicis</name>
    <dbReference type="NCBI Taxonomy" id="1076125"/>
    <lineage>
        <taxon>Bacteria</taxon>
        <taxon>Bacillati</taxon>
        <taxon>Actinomycetota</taxon>
        <taxon>Actinomycetes</taxon>
        <taxon>Micromonosporales</taxon>
        <taxon>Micromonosporaceae</taxon>
    </lineage>
</organism>
<dbReference type="RefSeq" id="WP_173074550.1">
    <property type="nucleotide sequence ID" value="NZ_BAABJB010000039.1"/>
</dbReference>
<dbReference type="Gene3D" id="1.10.260.40">
    <property type="entry name" value="lambda repressor-like DNA-binding domains"/>
    <property type="match status" value="1"/>
</dbReference>
<feature type="domain" description="DUF5753" evidence="1">
    <location>
        <begin position="102"/>
        <end position="276"/>
    </location>
</feature>
<proteinExistence type="predicted"/>
<dbReference type="InterPro" id="IPR010982">
    <property type="entry name" value="Lambda_DNA-bd_dom_sf"/>
</dbReference>
<keyword evidence="3" id="KW-1185">Reference proteome</keyword>
<dbReference type="AlphaFoldDB" id="A0A6V8KQV8"/>
<evidence type="ECO:0000313" key="3">
    <source>
        <dbReference type="Proteomes" id="UP000482960"/>
    </source>
</evidence>
<reference evidence="2 3" key="1">
    <citation type="submission" date="2020-03" db="EMBL/GenBank/DDBJ databases">
        <title>Whole genome shotgun sequence of Phytohabitans rumicis NBRC 108638.</title>
        <authorList>
            <person name="Komaki H."/>
            <person name="Tamura T."/>
        </authorList>
    </citation>
    <scope>NUCLEOTIDE SEQUENCE [LARGE SCALE GENOMIC DNA]</scope>
    <source>
        <strain evidence="2 3">NBRC 108638</strain>
    </source>
</reference>
<name>A0A6V8KQV8_9ACTN</name>
<dbReference type="Proteomes" id="UP000482960">
    <property type="component" value="Unassembled WGS sequence"/>
</dbReference>
<dbReference type="GO" id="GO:0003677">
    <property type="term" value="F:DNA binding"/>
    <property type="evidence" value="ECO:0007669"/>
    <property type="project" value="InterPro"/>
</dbReference>
<dbReference type="CDD" id="cd00093">
    <property type="entry name" value="HTH_XRE"/>
    <property type="match status" value="1"/>
</dbReference>
<dbReference type="InterPro" id="IPR001387">
    <property type="entry name" value="Cro/C1-type_HTH"/>
</dbReference>
<evidence type="ECO:0000313" key="2">
    <source>
        <dbReference type="EMBL" id="GFJ87553.1"/>
    </source>
</evidence>
<dbReference type="Pfam" id="PF13560">
    <property type="entry name" value="HTH_31"/>
    <property type="match status" value="1"/>
</dbReference>
<dbReference type="InterPro" id="IPR043917">
    <property type="entry name" value="DUF5753"/>
</dbReference>
<accession>A0A6V8KQV8</accession>
<comment type="caution">
    <text evidence="2">The sequence shown here is derived from an EMBL/GenBank/DDBJ whole genome shotgun (WGS) entry which is preliminary data.</text>
</comment>
<dbReference type="EMBL" id="BLPG01000001">
    <property type="protein sequence ID" value="GFJ87553.1"/>
    <property type="molecule type" value="Genomic_DNA"/>
</dbReference>
<evidence type="ECO:0000259" key="1">
    <source>
        <dbReference type="Pfam" id="PF19054"/>
    </source>
</evidence>
<dbReference type="Pfam" id="PF19054">
    <property type="entry name" value="DUF5753"/>
    <property type="match status" value="1"/>
</dbReference>